<dbReference type="Proteomes" id="UP000682892">
    <property type="component" value="Unassembled WGS sequence"/>
</dbReference>
<feature type="transmembrane region" description="Helical" evidence="2">
    <location>
        <begin position="82"/>
        <end position="104"/>
    </location>
</feature>
<feature type="compositionally biased region" description="Basic and acidic residues" evidence="1">
    <location>
        <begin position="32"/>
        <end position="43"/>
    </location>
</feature>
<evidence type="ECO:0000313" key="4">
    <source>
        <dbReference type="Proteomes" id="UP000682892"/>
    </source>
</evidence>
<dbReference type="Gene3D" id="1.20.1740.10">
    <property type="entry name" value="Amino acid/polyamine transporter I"/>
    <property type="match status" value="1"/>
</dbReference>
<dbReference type="AlphaFoldDB" id="Q16ZM5"/>
<organism evidence="3 4">
    <name type="scientific">Aedes aegypti</name>
    <name type="common">Yellowfever mosquito</name>
    <name type="synonym">Culex aegypti</name>
    <dbReference type="NCBI Taxonomy" id="7159"/>
    <lineage>
        <taxon>Eukaryota</taxon>
        <taxon>Metazoa</taxon>
        <taxon>Ecdysozoa</taxon>
        <taxon>Arthropoda</taxon>
        <taxon>Hexapoda</taxon>
        <taxon>Insecta</taxon>
        <taxon>Pterygota</taxon>
        <taxon>Neoptera</taxon>
        <taxon>Endopterygota</taxon>
        <taxon>Diptera</taxon>
        <taxon>Nematocera</taxon>
        <taxon>Culicoidea</taxon>
        <taxon>Culicidae</taxon>
        <taxon>Culicinae</taxon>
        <taxon>Aedini</taxon>
        <taxon>Aedes</taxon>
        <taxon>Stegomyia</taxon>
    </lineage>
</organism>
<gene>
    <name evidence="3" type="ORF">AaeL_AAEL008142</name>
</gene>
<keyword evidence="2" id="KW-1133">Transmembrane helix</keyword>
<evidence type="ECO:0000256" key="2">
    <source>
        <dbReference type="SAM" id="Phobius"/>
    </source>
</evidence>
<proteinExistence type="predicted"/>
<dbReference type="PANTHER" id="PTHR11785">
    <property type="entry name" value="AMINO ACID TRANSPORTER"/>
    <property type="match status" value="1"/>
</dbReference>
<dbReference type="HOGENOM" id="CLU_1866779_0_0_1"/>
<dbReference type="InterPro" id="IPR050598">
    <property type="entry name" value="AminoAcid_Transporter"/>
</dbReference>
<reference evidence="3" key="3">
    <citation type="submission" date="2012-09" db="EMBL/GenBank/DDBJ databases">
        <authorList>
            <consortium name="VectorBase"/>
        </authorList>
    </citation>
    <scope>NUCLEOTIDE SEQUENCE</scope>
    <source>
        <strain evidence="3">Liverpool</strain>
    </source>
</reference>
<reference evidence="3" key="1">
    <citation type="submission" date="2005-10" db="EMBL/GenBank/DDBJ databases">
        <authorList>
            <person name="Loftus B.J."/>
            <person name="Nene V.M."/>
            <person name="Hannick L.I."/>
            <person name="Bidwell S."/>
            <person name="Haas B."/>
            <person name="Amedeo P."/>
            <person name="Orvis J."/>
            <person name="Wortman J.R."/>
            <person name="White O.R."/>
            <person name="Salzberg S."/>
            <person name="Shumway M."/>
            <person name="Koo H."/>
            <person name="Zhao Y."/>
            <person name="Holmes M."/>
            <person name="Miller J."/>
            <person name="Schatz M."/>
            <person name="Pop M."/>
            <person name="Pai G."/>
            <person name="Utterback T."/>
            <person name="Rogers Y.-H."/>
            <person name="Kravitz S."/>
            <person name="Fraser C.M."/>
        </authorList>
    </citation>
    <scope>NUCLEOTIDE SEQUENCE</scope>
    <source>
        <strain evidence="3">Liverpool</strain>
    </source>
</reference>
<dbReference type="VEuPathDB" id="VectorBase:AAEL014161"/>
<reference evidence="3" key="2">
    <citation type="journal article" date="2007" name="Science">
        <title>Genome sequence of Aedes aegypti, a major arbovirus vector.</title>
        <authorList>
            <person name="Nene V."/>
            <person name="Wortman J.R."/>
            <person name="Lawson D."/>
            <person name="Haas B."/>
            <person name="Kodira C."/>
            <person name="Tu Z.J."/>
            <person name="Loftus B."/>
            <person name="Xi Z."/>
            <person name="Megy K."/>
            <person name="Grabherr M."/>
            <person name="Ren Q."/>
            <person name="Zdobnov E.M."/>
            <person name="Lobo N.F."/>
            <person name="Campbell K.S."/>
            <person name="Brown S.E."/>
            <person name="Bonaldo M.F."/>
            <person name="Zhu J."/>
            <person name="Sinkins S.P."/>
            <person name="Hogenkamp D.G."/>
            <person name="Amedeo P."/>
            <person name="Arensburger P."/>
            <person name="Atkinson P.W."/>
            <person name="Bidwell S."/>
            <person name="Biedler J."/>
            <person name="Birney E."/>
            <person name="Bruggner R.V."/>
            <person name="Costas J."/>
            <person name="Coy M.R."/>
            <person name="Crabtree J."/>
            <person name="Crawford M."/>
            <person name="Debruyn B."/>
            <person name="Decaprio D."/>
            <person name="Eiglmeier K."/>
            <person name="Eisenstadt E."/>
            <person name="El-Dorry H."/>
            <person name="Gelbart W.M."/>
            <person name="Gomes S.L."/>
            <person name="Hammond M."/>
            <person name="Hannick L.I."/>
            <person name="Hogan J.R."/>
            <person name="Holmes M.H."/>
            <person name="Jaffe D."/>
            <person name="Johnston J.S."/>
            <person name="Kennedy R.C."/>
            <person name="Koo H."/>
            <person name="Kravitz S."/>
            <person name="Kriventseva E.V."/>
            <person name="Kulp D."/>
            <person name="Labutti K."/>
            <person name="Lee E."/>
            <person name="Li S."/>
            <person name="Lovin D.D."/>
            <person name="Mao C."/>
            <person name="Mauceli E."/>
            <person name="Menck C.F."/>
            <person name="Miller J.R."/>
            <person name="Montgomery P."/>
            <person name="Mori A."/>
            <person name="Nascimento A.L."/>
            <person name="Naveira H.F."/>
            <person name="Nusbaum C."/>
            <person name="O'leary S."/>
            <person name="Orvis J."/>
            <person name="Pertea M."/>
            <person name="Quesneville H."/>
            <person name="Reidenbach K.R."/>
            <person name="Rogers Y.H."/>
            <person name="Roth C.W."/>
            <person name="Schneider J.R."/>
            <person name="Schatz M."/>
            <person name="Shumway M."/>
            <person name="Stanke M."/>
            <person name="Stinson E.O."/>
            <person name="Tubio J.M."/>
            <person name="Vanzee J.P."/>
            <person name="Verjovski-Almeida S."/>
            <person name="Werner D."/>
            <person name="White O."/>
            <person name="Wyder S."/>
            <person name="Zeng Q."/>
            <person name="Zhao Q."/>
            <person name="Zhao Y."/>
            <person name="Hill C.A."/>
            <person name="Raikhel A.S."/>
            <person name="Soares M.B."/>
            <person name="Knudson D.L."/>
            <person name="Lee N.H."/>
            <person name="Galagan J."/>
            <person name="Salzberg S.L."/>
            <person name="Paulsen I.T."/>
            <person name="Dimopoulos G."/>
            <person name="Collins F.H."/>
            <person name="Birren B."/>
            <person name="Fraser-Liggett C.M."/>
            <person name="Severson D.W."/>
        </authorList>
    </citation>
    <scope>NUCLEOTIDE SEQUENCE [LARGE SCALE GENOMIC DNA]</scope>
    <source>
        <strain evidence="3">Liverpool</strain>
    </source>
</reference>
<dbReference type="PhylomeDB" id="Q16ZM5"/>
<accession>Q16ZM5</accession>
<feature type="region of interest" description="Disordered" evidence="1">
    <location>
        <begin position="17"/>
        <end position="43"/>
    </location>
</feature>
<feature type="transmembrane region" description="Helical" evidence="2">
    <location>
        <begin position="50"/>
        <end position="70"/>
    </location>
</feature>
<dbReference type="EMBL" id="CH477488">
    <property type="protein sequence ID" value="EAT40101.1"/>
    <property type="molecule type" value="Genomic_DNA"/>
</dbReference>
<dbReference type="eggNOG" id="KOG1287">
    <property type="taxonomic scope" value="Eukaryota"/>
</dbReference>
<sequence length="137" mass="14308">MAKIAAGDALAPVEGFGEAPRSRVSTGASSRLRAEQSDSDDGGIKLKKELGLMDGVAIIVGVIVGAGIFVSPKGVLLYSGSIGQAIIVWILSGVLSMVGALCYAELELLLSLISTCLANYFDEDSVRFLIDRKNGNF</sequence>
<evidence type="ECO:0000256" key="1">
    <source>
        <dbReference type="SAM" id="MobiDB-lite"/>
    </source>
</evidence>
<keyword evidence="2" id="KW-0472">Membrane</keyword>
<dbReference type="PaxDb" id="7159-AAEL008142-PA"/>
<name>Q16ZM5_AEDAE</name>
<evidence type="ECO:0000313" key="3">
    <source>
        <dbReference type="EMBL" id="EAT40101.1"/>
    </source>
</evidence>
<keyword evidence="2" id="KW-0812">Transmembrane</keyword>
<dbReference type="PANTHER" id="PTHR11785:SF240">
    <property type="entry name" value="LD25378P"/>
    <property type="match status" value="1"/>
</dbReference>
<protein>
    <submittedName>
        <fullName evidence="3">AAEL008142-PA</fullName>
    </submittedName>
</protein>
<dbReference type="GO" id="GO:0015179">
    <property type="term" value="F:L-amino acid transmembrane transporter activity"/>
    <property type="evidence" value="ECO:0007669"/>
    <property type="project" value="TreeGrafter"/>
</dbReference>